<evidence type="ECO:0000313" key="1">
    <source>
        <dbReference type="EMBL" id="SET73465.1"/>
    </source>
</evidence>
<accession>A0A1I0GSZ7</accession>
<dbReference type="EMBL" id="FOIL01000037">
    <property type="protein sequence ID" value="SET73465.1"/>
    <property type="molecule type" value="Genomic_DNA"/>
</dbReference>
<name>A0A1I0GSZ7_9FIRM</name>
<proteinExistence type="predicted"/>
<keyword evidence="2" id="KW-1185">Reference proteome</keyword>
<dbReference type="Proteomes" id="UP000199820">
    <property type="component" value="Unassembled WGS sequence"/>
</dbReference>
<sequence>MSRQGSILIVHQIPSGTKRGGHAPYTREGAIPSPCNCKTPCCYGRARSYCWPCMKKIMEDHNANKKR</sequence>
<organism evidence="1 2">
    <name type="scientific">[Clostridium] aminophilum</name>
    <dbReference type="NCBI Taxonomy" id="1526"/>
    <lineage>
        <taxon>Bacteria</taxon>
        <taxon>Bacillati</taxon>
        <taxon>Bacillota</taxon>
        <taxon>Clostridia</taxon>
        <taxon>Lachnospirales</taxon>
        <taxon>Lachnospiraceae</taxon>
    </lineage>
</organism>
<evidence type="ECO:0000313" key="2">
    <source>
        <dbReference type="Proteomes" id="UP000199820"/>
    </source>
</evidence>
<reference evidence="2" key="1">
    <citation type="submission" date="2016-10" db="EMBL/GenBank/DDBJ databases">
        <authorList>
            <person name="Varghese N."/>
            <person name="Submissions S."/>
        </authorList>
    </citation>
    <scope>NUCLEOTIDE SEQUENCE [LARGE SCALE GENOMIC DNA]</scope>
    <source>
        <strain evidence="2">KH1P1</strain>
    </source>
</reference>
<dbReference type="AlphaFoldDB" id="A0A1I0GSZ7"/>
<gene>
    <name evidence="1" type="ORF">SAMN04487771_103711</name>
</gene>
<protein>
    <submittedName>
        <fullName evidence="1">Uncharacterized protein</fullName>
    </submittedName>
</protein>